<dbReference type="RefSeq" id="WP_095721697.1">
    <property type="nucleotide sequence ID" value="NZ_NTFS01000094.1"/>
</dbReference>
<dbReference type="Proteomes" id="UP000218238">
    <property type="component" value="Unassembled WGS sequence"/>
</dbReference>
<dbReference type="SUPFAM" id="SSF52980">
    <property type="entry name" value="Restriction endonuclease-like"/>
    <property type="match status" value="1"/>
</dbReference>
<sequence>MQITEKQYYTPEEYLAFEEKADIKSEYINGEIIPMAGGSVNHNQIALNLSTELNFAFKKQDYCIYISDVRLWIESKCIYTYPDVMVIVGDAEFLNNRSDTVINPKVIIEVLSESTQGYDREGKFKAYRTISTFEEYLLIEQTSVNIEHYSKTANKRWSLQEYDEEDNNIIFTSIPFEIAILDLYNKVKFK</sequence>
<keyword evidence="3" id="KW-1185">Reference proteome</keyword>
<evidence type="ECO:0000259" key="1">
    <source>
        <dbReference type="Pfam" id="PF05685"/>
    </source>
</evidence>
<evidence type="ECO:0000313" key="3">
    <source>
        <dbReference type="Proteomes" id="UP000218238"/>
    </source>
</evidence>
<comment type="caution">
    <text evidence="2">The sequence shown here is derived from an EMBL/GenBank/DDBJ whole genome shotgun (WGS) entry which is preliminary data.</text>
</comment>
<organism evidence="2 3">
    <name type="scientific">Brunnivagina elsteri CCALA 953</name>
    <dbReference type="NCBI Taxonomy" id="987040"/>
    <lineage>
        <taxon>Bacteria</taxon>
        <taxon>Bacillati</taxon>
        <taxon>Cyanobacteriota</taxon>
        <taxon>Cyanophyceae</taxon>
        <taxon>Nostocales</taxon>
        <taxon>Calotrichaceae</taxon>
        <taxon>Brunnivagina</taxon>
    </lineage>
</organism>
<dbReference type="Pfam" id="PF05685">
    <property type="entry name" value="Uma2"/>
    <property type="match status" value="1"/>
</dbReference>
<dbReference type="Gene3D" id="3.90.1570.10">
    <property type="entry name" value="tt1808, chain A"/>
    <property type="match status" value="1"/>
</dbReference>
<reference evidence="2 3" key="1">
    <citation type="submission" date="2017-08" db="EMBL/GenBank/DDBJ databases">
        <title>Draft genome sequence of filamentous cyanobacterium Calothrix elsteri CCALA 953.</title>
        <authorList>
            <person name="Gagunashvili A.N."/>
            <person name="Elster J."/>
            <person name="Andresson O.S."/>
        </authorList>
    </citation>
    <scope>NUCLEOTIDE SEQUENCE [LARGE SCALE GENOMIC DNA]</scope>
    <source>
        <strain evidence="2 3">CCALA 953</strain>
    </source>
</reference>
<dbReference type="CDD" id="cd06260">
    <property type="entry name" value="DUF820-like"/>
    <property type="match status" value="1"/>
</dbReference>
<dbReference type="PANTHER" id="PTHR36558">
    <property type="entry name" value="GLR1098 PROTEIN"/>
    <property type="match status" value="1"/>
</dbReference>
<feature type="domain" description="Putative restriction endonuclease" evidence="1">
    <location>
        <begin position="11"/>
        <end position="175"/>
    </location>
</feature>
<dbReference type="EMBL" id="NTFS01000094">
    <property type="protein sequence ID" value="PAX55885.1"/>
    <property type="molecule type" value="Genomic_DNA"/>
</dbReference>
<dbReference type="OrthoDB" id="424506at2"/>
<dbReference type="InterPro" id="IPR008538">
    <property type="entry name" value="Uma2"/>
</dbReference>
<gene>
    <name evidence="2" type="ORF">CK510_10755</name>
</gene>
<dbReference type="InterPro" id="IPR011335">
    <property type="entry name" value="Restrct_endonuc-II-like"/>
</dbReference>
<protein>
    <recommendedName>
        <fullName evidence="1">Putative restriction endonuclease domain-containing protein</fullName>
    </recommendedName>
</protein>
<dbReference type="PANTHER" id="PTHR36558:SF1">
    <property type="entry name" value="RESTRICTION ENDONUCLEASE DOMAIN-CONTAINING PROTEIN-RELATED"/>
    <property type="match status" value="1"/>
</dbReference>
<proteinExistence type="predicted"/>
<dbReference type="InterPro" id="IPR012296">
    <property type="entry name" value="Nuclease_put_TT1808"/>
</dbReference>
<accession>A0A2A2TJX7</accession>
<name>A0A2A2TJX7_9CYAN</name>
<evidence type="ECO:0000313" key="2">
    <source>
        <dbReference type="EMBL" id="PAX55885.1"/>
    </source>
</evidence>
<dbReference type="AlphaFoldDB" id="A0A2A2TJX7"/>